<dbReference type="Proteomes" id="UP000053676">
    <property type="component" value="Unassembled WGS sequence"/>
</dbReference>
<dbReference type="AlphaFoldDB" id="W2TBT0"/>
<feature type="non-terminal residue" evidence="1">
    <location>
        <position position="136"/>
    </location>
</feature>
<name>W2TBT0_NECAM</name>
<dbReference type="STRING" id="51031.W2TBT0"/>
<protein>
    <submittedName>
        <fullName evidence="1">Uncharacterized protein</fullName>
    </submittedName>
</protein>
<proteinExistence type="predicted"/>
<sequence length="136" mass="15447">MMDSFSLSPDCQHSATGLCSKCTLNQTFSISKAEERHRRNLSNGSIKLNQSVSNTSAPMHHLYLAPDEFVVSNGLVFDFRIVCNFSFPKLPVQAVQPQTDDVASYLLSRFFSVPFLFYIQSRTFFFLAYSHINFPC</sequence>
<accession>W2TBT0</accession>
<gene>
    <name evidence="1" type="ORF">NECAME_02699</name>
</gene>
<dbReference type="EMBL" id="KI659575">
    <property type="protein sequence ID" value="ETN79273.1"/>
    <property type="molecule type" value="Genomic_DNA"/>
</dbReference>
<evidence type="ECO:0000313" key="2">
    <source>
        <dbReference type="Proteomes" id="UP000053676"/>
    </source>
</evidence>
<keyword evidence="2" id="KW-1185">Reference proteome</keyword>
<reference evidence="2" key="1">
    <citation type="journal article" date="2014" name="Nat. Genet.">
        <title>Genome of the human hookworm Necator americanus.</title>
        <authorList>
            <person name="Tang Y.T."/>
            <person name="Gao X."/>
            <person name="Rosa B.A."/>
            <person name="Abubucker S."/>
            <person name="Hallsworth-Pepin K."/>
            <person name="Martin J."/>
            <person name="Tyagi R."/>
            <person name="Heizer E."/>
            <person name="Zhang X."/>
            <person name="Bhonagiri-Palsikar V."/>
            <person name="Minx P."/>
            <person name="Warren W.C."/>
            <person name="Wang Q."/>
            <person name="Zhan B."/>
            <person name="Hotez P.J."/>
            <person name="Sternberg P.W."/>
            <person name="Dougall A."/>
            <person name="Gaze S.T."/>
            <person name="Mulvenna J."/>
            <person name="Sotillo J."/>
            <person name="Ranganathan S."/>
            <person name="Rabelo E.M."/>
            <person name="Wilson R.K."/>
            <person name="Felgner P.L."/>
            <person name="Bethony J."/>
            <person name="Hawdon J.M."/>
            <person name="Gasser R.B."/>
            <person name="Loukas A."/>
            <person name="Mitreva M."/>
        </authorList>
    </citation>
    <scope>NUCLEOTIDE SEQUENCE [LARGE SCALE GENOMIC DNA]</scope>
</reference>
<evidence type="ECO:0000313" key="1">
    <source>
        <dbReference type="EMBL" id="ETN79273.1"/>
    </source>
</evidence>
<organism evidence="1 2">
    <name type="scientific">Necator americanus</name>
    <name type="common">Human hookworm</name>
    <dbReference type="NCBI Taxonomy" id="51031"/>
    <lineage>
        <taxon>Eukaryota</taxon>
        <taxon>Metazoa</taxon>
        <taxon>Ecdysozoa</taxon>
        <taxon>Nematoda</taxon>
        <taxon>Chromadorea</taxon>
        <taxon>Rhabditida</taxon>
        <taxon>Rhabditina</taxon>
        <taxon>Rhabditomorpha</taxon>
        <taxon>Strongyloidea</taxon>
        <taxon>Ancylostomatidae</taxon>
        <taxon>Bunostominae</taxon>
        <taxon>Necator</taxon>
    </lineage>
</organism>
<dbReference type="KEGG" id="nai:NECAME_02699"/>